<gene>
    <name evidence="2" type="ORF">THAOC_31092</name>
</gene>
<keyword evidence="3" id="KW-1185">Reference proteome</keyword>
<keyword evidence="1" id="KW-0472">Membrane</keyword>
<keyword evidence="1" id="KW-0812">Transmembrane</keyword>
<name>K0RTG6_THAOC</name>
<dbReference type="OrthoDB" id="42797at2759"/>
<sequence length="487" mass="55469">MPYLKNSDLKDIMGKSYDPKTADNWVSMSEDVEFLPVLKNGMNGDVDGQNDPRRLTRSLEQTTGSYTSNNPYSVQPFVEGMSEYDEYQQAWRLLGFMIDCSIPFEDDDYQQGSHKSGDNEEVTESGCARYVIWAAYVDLNYEGGGIGEYQYYNRTSGEWDDNACYYADGGGGGDDDKGYQSRCAKMDCHSEDTDFSVLGFFKHRNYDDWMEQLFKHEGMCVWTEEEYSFMKNARKAWPSGCTDTGTTANVNGGTVSLYYNIRPLQYGRIAFGLYTDEECITYYSASTDTIENIIGNKFTQEHSQHSGDNGGDYDFSGDTLSESMERWDSAFDVWRTCHPCVAHDLQNTAGDMYTDDNYGGSSYYNWYNYGRRKLGGEYSAQGDIFECYDDAGYTNVNQCMKFSAKTVMKTATIRDLSLANSQGSLVEFPLSGYINAQKEYVSHKKDTFYMYFYLAAASCLFVFSLFKLYKAVREPVQEPTELTEELL</sequence>
<dbReference type="OMA" id="WMEQLFK"/>
<organism evidence="2 3">
    <name type="scientific">Thalassiosira oceanica</name>
    <name type="common">Marine diatom</name>
    <dbReference type="NCBI Taxonomy" id="159749"/>
    <lineage>
        <taxon>Eukaryota</taxon>
        <taxon>Sar</taxon>
        <taxon>Stramenopiles</taxon>
        <taxon>Ochrophyta</taxon>
        <taxon>Bacillariophyta</taxon>
        <taxon>Coscinodiscophyceae</taxon>
        <taxon>Thalassiosirophycidae</taxon>
        <taxon>Thalassiosirales</taxon>
        <taxon>Thalassiosiraceae</taxon>
        <taxon>Thalassiosira</taxon>
    </lineage>
</organism>
<evidence type="ECO:0000313" key="3">
    <source>
        <dbReference type="Proteomes" id="UP000266841"/>
    </source>
</evidence>
<proteinExistence type="predicted"/>
<dbReference type="EMBL" id="AGNL01044290">
    <property type="protein sequence ID" value="EJK49982.1"/>
    <property type="molecule type" value="Genomic_DNA"/>
</dbReference>
<evidence type="ECO:0000256" key="1">
    <source>
        <dbReference type="SAM" id="Phobius"/>
    </source>
</evidence>
<reference evidence="2 3" key="1">
    <citation type="journal article" date="2012" name="Genome Biol.">
        <title>Genome and low-iron response of an oceanic diatom adapted to chronic iron limitation.</title>
        <authorList>
            <person name="Lommer M."/>
            <person name="Specht M."/>
            <person name="Roy A.S."/>
            <person name="Kraemer L."/>
            <person name="Andreson R."/>
            <person name="Gutowska M.A."/>
            <person name="Wolf J."/>
            <person name="Bergner S.V."/>
            <person name="Schilhabel M.B."/>
            <person name="Klostermeier U.C."/>
            <person name="Beiko R.G."/>
            <person name="Rosenstiel P."/>
            <person name="Hippler M."/>
            <person name="Laroche J."/>
        </authorList>
    </citation>
    <scope>NUCLEOTIDE SEQUENCE [LARGE SCALE GENOMIC DNA]</scope>
    <source>
        <strain evidence="2 3">CCMP1005</strain>
    </source>
</reference>
<protein>
    <submittedName>
        <fullName evidence="2">Uncharacterized protein</fullName>
    </submittedName>
</protein>
<dbReference type="AlphaFoldDB" id="K0RTG6"/>
<evidence type="ECO:0000313" key="2">
    <source>
        <dbReference type="EMBL" id="EJK49982.1"/>
    </source>
</evidence>
<comment type="caution">
    <text evidence="2">The sequence shown here is derived from an EMBL/GenBank/DDBJ whole genome shotgun (WGS) entry which is preliminary data.</text>
</comment>
<keyword evidence="1" id="KW-1133">Transmembrane helix</keyword>
<dbReference type="eggNOG" id="ENOG502SK0I">
    <property type="taxonomic scope" value="Eukaryota"/>
</dbReference>
<dbReference type="Proteomes" id="UP000266841">
    <property type="component" value="Unassembled WGS sequence"/>
</dbReference>
<feature type="transmembrane region" description="Helical" evidence="1">
    <location>
        <begin position="448"/>
        <end position="469"/>
    </location>
</feature>
<accession>K0RTG6</accession>